<comment type="subcellular location">
    <subcellularLocation>
        <location evidence="1 6">Bacterial flagellum basal body</location>
    </subcellularLocation>
</comment>
<accession>A0ABW4YM75</accession>
<comment type="function">
    <text evidence="5 6">Structural component of flagellum, the bacterial motility apparatus. Part of the rod structure of flagellar basal body.</text>
</comment>
<keyword evidence="4 6" id="KW-0975">Bacterial flagellum</keyword>
<evidence type="ECO:0000313" key="9">
    <source>
        <dbReference type="Proteomes" id="UP001597362"/>
    </source>
</evidence>
<dbReference type="PROSITE" id="PS00588">
    <property type="entry name" value="FLAGELLA_BB_ROD"/>
    <property type="match status" value="1"/>
</dbReference>
<dbReference type="InterPro" id="IPR019776">
    <property type="entry name" value="Flagellar_basal_body_rod_CS"/>
</dbReference>
<dbReference type="PIRSF" id="PIRSF002889">
    <property type="entry name" value="Rod_FlgB"/>
    <property type="match status" value="1"/>
</dbReference>
<evidence type="ECO:0000256" key="4">
    <source>
        <dbReference type="ARBA" id="ARBA00023143"/>
    </source>
</evidence>
<dbReference type="InterPro" id="IPR001444">
    <property type="entry name" value="Flag_bb_rod_N"/>
</dbReference>
<keyword evidence="8" id="KW-0966">Cell projection</keyword>
<keyword evidence="9" id="KW-1185">Reference proteome</keyword>
<comment type="subunit">
    <text evidence="6">The basal body constitutes a major portion of the flagellar organelle and consists of a number of rings mounted on a central rod.</text>
</comment>
<sequence length="138" mass="15578">MEILNSASFQRLQGAVKASEMRQRVISNNIANVETPHFKRAEVIFESMLEQSLKSGSLENHVGKKTDSRHFDIGITSGNMPIPKVVVDERTVMGNHKNNVDVDSEMSLLAKNQLNYSFYVQQLNHEMKMMNIAIEGRG</sequence>
<dbReference type="EMBL" id="JBHUHO010000032">
    <property type="protein sequence ID" value="MFD2116836.1"/>
    <property type="molecule type" value="Genomic_DNA"/>
</dbReference>
<reference evidence="9" key="1">
    <citation type="journal article" date="2019" name="Int. J. Syst. Evol. Microbiol.">
        <title>The Global Catalogue of Microorganisms (GCM) 10K type strain sequencing project: providing services to taxonomists for standard genome sequencing and annotation.</title>
        <authorList>
            <consortium name="The Broad Institute Genomics Platform"/>
            <consortium name="The Broad Institute Genome Sequencing Center for Infectious Disease"/>
            <person name="Wu L."/>
            <person name="Ma J."/>
        </authorList>
    </citation>
    <scope>NUCLEOTIDE SEQUENCE [LARGE SCALE GENOMIC DNA]</scope>
    <source>
        <strain evidence="9">GH52</strain>
    </source>
</reference>
<evidence type="ECO:0000256" key="2">
    <source>
        <dbReference type="ARBA" id="ARBA00009677"/>
    </source>
</evidence>
<evidence type="ECO:0000256" key="6">
    <source>
        <dbReference type="PIRNR" id="PIRNR002889"/>
    </source>
</evidence>
<dbReference type="PANTHER" id="PTHR30435:SF12">
    <property type="entry name" value="FLAGELLAR BASAL BODY ROD PROTEIN FLGB"/>
    <property type="match status" value="1"/>
</dbReference>
<evidence type="ECO:0000259" key="7">
    <source>
        <dbReference type="Pfam" id="PF00460"/>
    </source>
</evidence>
<comment type="caution">
    <text evidence="8">The sequence shown here is derived from an EMBL/GenBank/DDBJ whole genome shotgun (WGS) entry which is preliminary data.</text>
</comment>
<dbReference type="Pfam" id="PF00460">
    <property type="entry name" value="Flg_bb_rod"/>
    <property type="match status" value="1"/>
</dbReference>
<dbReference type="PANTHER" id="PTHR30435">
    <property type="entry name" value="FLAGELLAR PROTEIN"/>
    <property type="match status" value="1"/>
</dbReference>
<dbReference type="NCBIfam" id="TIGR01396">
    <property type="entry name" value="FlgB"/>
    <property type="match status" value="1"/>
</dbReference>
<name>A0ABW4YM75_9BACL</name>
<dbReference type="Proteomes" id="UP001597362">
    <property type="component" value="Unassembled WGS sequence"/>
</dbReference>
<evidence type="ECO:0000256" key="5">
    <source>
        <dbReference type="ARBA" id="ARBA00024934"/>
    </source>
</evidence>
<evidence type="ECO:0000256" key="1">
    <source>
        <dbReference type="ARBA" id="ARBA00004117"/>
    </source>
</evidence>
<organism evidence="8 9">
    <name type="scientific">Paenibacillus yanchengensis</name>
    <dbReference type="NCBI Taxonomy" id="2035833"/>
    <lineage>
        <taxon>Bacteria</taxon>
        <taxon>Bacillati</taxon>
        <taxon>Bacillota</taxon>
        <taxon>Bacilli</taxon>
        <taxon>Bacillales</taxon>
        <taxon>Paenibacillaceae</taxon>
        <taxon>Paenibacillus</taxon>
    </lineage>
</organism>
<gene>
    <name evidence="8" type="primary">flgB</name>
    <name evidence="8" type="ORF">ACFSJH_14000</name>
</gene>
<keyword evidence="8" id="KW-0282">Flagellum</keyword>
<keyword evidence="8" id="KW-0969">Cilium</keyword>
<proteinExistence type="inferred from homology"/>
<dbReference type="RefSeq" id="WP_377773410.1">
    <property type="nucleotide sequence ID" value="NZ_JBHUHO010000032.1"/>
</dbReference>
<dbReference type="InterPro" id="IPR006300">
    <property type="entry name" value="FlgB"/>
</dbReference>
<evidence type="ECO:0000313" key="8">
    <source>
        <dbReference type="EMBL" id="MFD2116836.1"/>
    </source>
</evidence>
<protein>
    <recommendedName>
        <fullName evidence="3 6">Flagellar basal body rod protein FlgB</fullName>
    </recommendedName>
</protein>
<feature type="domain" description="Flagellar basal body rod protein N-terminal" evidence="7">
    <location>
        <begin position="13"/>
        <end position="39"/>
    </location>
</feature>
<comment type="similarity">
    <text evidence="2 6">Belongs to the flagella basal body rod proteins family.</text>
</comment>
<evidence type="ECO:0000256" key="3">
    <source>
        <dbReference type="ARBA" id="ARBA00014376"/>
    </source>
</evidence>